<dbReference type="Pfam" id="PF00534">
    <property type="entry name" value="Glycos_transf_1"/>
    <property type="match status" value="1"/>
</dbReference>
<dbReference type="InterPro" id="IPR028098">
    <property type="entry name" value="Glyco_trans_4-like_N"/>
</dbReference>
<dbReference type="Pfam" id="PF13477">
    <property type="entry name" value="Glyco_trans_4_2"/>
    <property type="match status" value="1"/>
</dbReference>
<evidence type="ECO:0000259" key="1">
    <source>
        <dbReference type="Pfam" id="PF00534"/>
    </source>
</evidence>
<gene>
    <name evidence="3" type="ORF">GA0071312_0870</name>
</gene>
<dbReference type="Gene3D" id="3.40.50.2000">
    <property type="entry name" value="Glycogen Phosphorylase B"/>
    <property type="match status" value="2"/>
</dbReference>
<reference evidence="3 4" key="1">
    <citation type="submission" date="2016-08" db="EMBL/GenBank/DDBJ databases">
        <authorList>
            <person name="Varghese N."/>
            <person name="Submissions Spin"/>
        </authorList>
    </citation>
    <scope>NUCLEOTIDE SEQUENCE [LARGE SCALE GENOMIC DNA]</scope>
    <source>
        <strain evidence="3 4">HL-109</strain>
    </source>
</reference>
<dbReference type="PANTHER" id="PTHR12526">
    <property type="entry name" value="GLYCOSYLTRANSFERASE"/>
    <property type="match status" value="1"/>
</dbReference>
<dbReference type="SUPFAM" id="SSF53756">
    <property type="entry name" value="UDP-Glycosyltransferase/glycogen phosphorylase"/>
    <property type="match status" value="1"/>
</dbReference>
<keyword evidence="4" id="KW-1185">Reference proteome</keyword>
<proteinExistence type="predicted"/>
<dbReference type="Proteomes" id="UP000182800">
    <property type="component" value="Unassembled WGS sequence"/>
</dbReference>
<evidence type="ECO:0000313" key="3">
    <source>
        <dbReference type="EMBL" id="SCC79422.1"/>
    </source>
</evidence>
<feature type="domain" description="Glycosyl transferase family 1" evidence="1">
    <location>
        <begin position="189"/>
        <end position="355"/>
    </location>
</feature>
<dbReference type="RefSeq" id="WP_165603946.1">
    <property type="nucleotide sequence ID" value="NZ_FMBM01000001.1"/>
</dbReference>
<dbReference type="EMBL" id="FMBM01000001">
    <property type="protein sequence ID" value="SCC79422.1"/>
    <property type="molecule type" value="Genomic_DNA"/>
</dbReference>
<name>A0ABY0K664_9HYPH</name>
<evidence type="ECO:0000259" key="2">
    <source>
        <dbReference type="Pfam" id="PF13477"/>
    </source>
</evidence>
<organism evidence="3 4">
    <name type="scientific">Saliniramus fredricksonii</name>
    <dbReference type="NCBI Taxonomy" id="1653334"/>
    <lineage>
        <taxon>Bacteria</taxon>
        <taxon>Pseudomonadati</taxon>
        <taxon>Pseudomonadota</taxon>
        <taxon>Alphaproteobacteria</taxon>
        <taxon>Hyphomicrobiales</taxon>
        <taxon>Salinarimonadaceae</taxon>
        <taxon>Saliniramus</taxon>
    </lineage>
</organism>
<accession>A0ABY0K664</accession>
<comment type="caution">
    <text evidence="3">The sequence shown here is derived from an EMBL/GenBank/DDBJ whole genome shotgun (WGS) entry which is preliminary data.</text>
</comment>
<protein>
    <submittedName>
        <fullName evidence="3">Glycosyltransferase involved in cell wall bisynthesis</fullName>
    </submittedName>
</protein>
<evidence type="ECO:0000313" key="4">
    <source>
        <dbReference type="Proteomes" id="UP000182800"/>
    </source>
</evidence>
<dbReference type="PANTHER" id="PTHR12526:SF638">
    <property type="entry name" value="SPORE COAT PROTEIN SA"/>
    <property type="match status" value="1"/>
</dbReference>
<dbReference type="CDD" id="cd03808">
    <property type="entry name" value="GT4_CapM-like"/>
    <property type="match status" value="1"/>
</dbReference>
<sequence length="383" mass="41348">MAKAELAGRTLVYLVSEDWYFCSHRLPVARAAQDAGARIVVATRLDADRERIAAEGFEPVHIPFDRSGLNPLRDFATLRAIIDCYRGFRPDLVHHVAAKPVLLGQIAASLTRVPVVVNAMAGMGFLYIAQGMKARLLRRVFEAVIRIGMRRSGSALIVQNADDAALFVERGIDAGKIALIPGSGVDATLFKPVPEPEGEPVAVCVSRMLRDKGIEELVDAARILREQGVAIRIRLVGGTDANPASIAPALLETWKQEGIVDVAGPSRDIVGEYAQAHIAVLPSYREGLPKSLLEAAACARPIVTTDVPGCRAVCNDGGNGLLVPPRDSRALAGALERLARDPETRARMGKAGRRRVEAEFAETIIAEETMQLYRNLLSRVESG</sequence>
<feature type="domain" description="Glycosyltransferase subfamily 4-like N-terminal" evidence="2">
    <location>
        <begin position="12"/>
        <end position="147"/>
    </location>
</feature>
<dbReference type="InterPro" id="IPR001296">
    <property type="entry name" value="Glyco_trans_1"/>
</dbReference>